<comment type="caution">
    <text evidence="3">The sequence shown here is derived from an EMBL/GenBank/DDBJ whole genome shotgun (WGS) entry which is preliminary data.</text>
</comment>
<dbReference type="AlphaFoldDB" id="A0ABD0AMK6"/>
<dbReference type="EMBL" id="BOLH01000020">
    <property type="protein sequence ID" value="GIC72673.1"/>
    <property type="molecule type" value="Genomic_DNA"/>
</dbReference>
<evidence type="ECO:0000256" key="2">
    <source>
        <dbReference type="SAM" id="Phobius"/>
    </source>
</evidence>
<sequence>MSTIISVISLFIAAISAMFTGLNLYSNRAVLIKFGEDDNHPLPVVENEIYAYSGKKTVSFNNGIMFHFQILNPSPKDIAYFNMHFVSDGRIAQVWTMKSFGYMEKEPKIIMTDPIKGGGEINIPYSTQGTFKAHSFTPMYVFMSTDEFPFPQKVSFQFNYSVRHFPFIGKKSYYKKFSINLDLTNVELGMKSKQKVMKQLTSPVQKSLKTNQTPPYSKRRKHNLRKK</sequence>
<evidence type="ECO:0000313" key="4">
    <source>
        <dbReference type="Proteomes" id="UP000653631"/>
    </source>
</evidence>
<feature type="compositionally biased region" description="Polar residues" evidence="1">
    <location>
        <begin position="200"/>
        <end position="215"/>
    </location>
</feature>
<keyword evidence="2" id="KW-0812">Transmembrane</keyword>
<keyword evidence="2" id="KW-0472">Membrane</keyword>
<evidence type="ECO:0000313" key="3">
    <source>
        <dbReference type="EMBL" id="GIC72673.1"/>
    </source>
</evidence>
<accession>A0ABD0AMK6</accession>
<feature type="region of interest" description="Disordered" evidence="1">
    <location>
        <begin position="200"/>
        <end position="227"/>
    </location>
</feature>
<reference evidence="3 4" key="1">
    <citation type="submission" date="2021-01" db="EMBL/GenBank/DDBJ databases">
        <title>Development of a method for detection of lactic acid bacteria that cause putrefactive shochu mash.</title>
        <authorList>
            <person name="Takashita H."/>
            <person name="Fujihara E."/>
            <person name="Takayama K."/>
            <person name="Yamamoto H."/>
            <person name="Mizutani M."/>
            <person name="Kajiwara Y."/>
        </authorList>
    </citation>
    <scope>NUCLEOTIDE SEQUENCE [LARGE SCALE GENOMIC DNA]</scope>
    <source>
        <strain evidence="3 4">01-B1</strain>
    </source>
</reference>
<proteinExistence type="predicted"/>
<keyword evidence="2" id="KW-1133">Transmembrane helix</keyword>
<feature type="compositionally biased region" description="Basic residues" evidence="1">
    <location>
        <begin position="217"/>
        <end position="227"/>
    </location>
</feature>
<evidence type="ECO:0000256" key="1">
    <source>
        <dbReference type="SAM" id="MobiDB-lite"/>
    </source>
</evidence>
<organism evidence="3 4">
    <name type="scientific">Limosilactobacillus fermentum</name>
    <name type="common">Lactobacillus fermentum</name>
    <dbReference type="NCBI Taxonomy" id="1613"/>
    <lineage>
        <taxon>Bacteria</taxon>
        <taxon>Bacillati</taxon>
        <taxon>Bacillota</taxon>
        <taxon>Bacilli</taxon>
        <taxon>Lactobacillales</taxon>
        <taxon>Lactobacillaceae</taxon>
        <taxon>Limosilactobacillus</taxon>
    </lineage>
</organism>
<dbReference type="Proteomes" id="UP000653631">
    <property type="component" value="Unassembled WGS sequence"/>
</dbReference>
<name>A0ABD0AMK6_LIMFE</name>
<feature type="transmembrane region" description="Helical" evidence="2">
    <location>
        <begin position="6"/>
        <end position="25"/>
    </location>
</feature>
<protein>
    <submittedName>
        <fullName evidence="3">Uncharacterized protein</fullName>
    </submittedName>
</protein>
<dbReference type="RefSeq" id="WP_203622991.1">
    <property type="nucleotide sequence ID" value="NZ_BOLH01000020.1"/>
</dbReference>
<gene>
    <name evidence="3" type="ORF">LF01B1_16880</name>
</gene>